<feature type="compositionally biased region" description="Basic and acidic residues" evidence="2">
    <location>
        <begin position="517"/>
        <end position="535"/>
    </location>
</feature>
<feature type="region of interest" description="Disordered" evidence="2">
    <location>
        <begin position="59"/>
        <end position="91"/>
    </location>
</feature>
<dbReference type="RefSeq" id="WP_150450116.1">
    <property type="nucleotide sequence ID" value="NZ_VYSA01000004.1"/>
</dbReference>
<dbReference type="InterPro" id="IPR050921">
    <property type="entry name" value="T4SS_GSP_E_ATPase"/>
</dbReference>
<evidence type="ECO:0000259" key="3">
    <source>
        <dbReference type="Pfam" id="PF00437"/>
    </source>
</evidence>
<comment type="similarity">
    <text evidence="1">Belongs to the GSP E family.</text>
</comment>
<feature type="domain" description="Bacterial type II secretion system protein E" evidence="3">
    <location>
        <begin position="268"/>
        <end position="470"/>
    </location>
</feature>
<evidence type="ECO:0000256" key="2">
    <source>
        <dbReference type="SAM" id="MobiDB-lite"/>
    </source>
</evidence>
<evidence type="ECO:0000313" key="4">
    <source>
        <dbReference type="EMBL" id="KAA9105974.1"/>
    </source>
</evidence>
<dbReference type="AlphaFoldDB" id="A0A5J5IXL2"/>
<dbReference type="PANTHER" id="PTHR30486">
    <property type="entry name" value="TWITCHING MOTILITY PROTEIN PILT"/>
    <property type="match status" value="1"/>
</dbReference>
<protein>
    <submittedName>
        <fullName evidence="4">CpaF family protein</fullName>
    </submittedName>
</protein>
<dbReference type="Gene3D" id="3.40.50.300">
    <property type="entry name" value="P-loop containing nucleotide triphosphate hydrolases"/>
    <property type="match status" value="1"/>
</dbReference>
<reference evidence="5" key="1">
    <citation type="submission" date="2019-09" db="EMBL/GenBank/DDBJ databases">
        <title>Mumia zhuanghuii sp. nov. isolated from the intestinal contents of plateau pika (Ochotona curzoniae) in the Qinghai-Tibet plateau of China.</title>
        <authorList>
            <person name="Tian Z."/>
        </authorList>
    </citation>
    <scope>NUCLEOTIDE SEQUENCE [LARGE SCALE GENOMIC DNA]</scope>
    <source>
        <strain evidence="5">JCM 30598</strain>
    </source>
</reference>
<dbReference type="Pfam" id="PF00437">
    <property type="entry name" value="T2SSE"/>
    <property type="match status" value="1"/>
</dbReference>
<accession>A0A5J5IXL2</accession>
<dbReference type="OrthoDB" id="9810761at2"/>
<keyword evidence="5" id="KW-1185">Reference proteome</keyword>
<proteinExistence type="inferred from homology"/>
<comment type="caution">
    <text evidence="4">The sequence shown here is derived from an EMBL/GenBank/DDBJ whole genome shotgun (WGS) entry which is preliminary data.</text>
</comment>
<dbReference type="Proteomes" id="UP000325827">
    <property type="component" value="Unassembled WGS sequence"/>
</dbReference>
<dbReference type="GO" id="GO:0016887">
    <property type="term" value="F:ATP hydrolysis activity"/>
    <property type="evidence" value="ECO:0007669"/>
    <property type="project" value="InterPro"/>
</dbReference>
<evidence type="ECO:0000256" key="1">
    <source>
        <dbReference type="ARBA" id="ARBA00006611"/>
    </source>
</evidence>
<feature type="region of interest" description="Disordered" evidence="2">
    <location>
        <begin position="517"/>
        <end position="545"/>
    </location>
</feature>
<sequence length="545" mass="60382">MSDESIPTVEISTRPFLGDMLANTADATSRPSGSTAAENPHLFAAATGRTHLHRVAENERPTFSAPTSAVLPDNYQMPASAASPPTTRRNPSVAPVTIVEALLDDVDWNTVDTLTKQLTLNEDGAGRTRAEFDVATAAATPETPFEEQALSEITRLVTRHAEWRVVNLGSDNEWSSRKRAQHVQAVFDNAFRYGRLQQYLREPDVEDVSIVGHDNVMVTKSTGRREQRPPLTDHASDLEQMISDIASWRGRSFSRPGGHLDLDIGGARLSATGVPITSVPNLTIRKHNLVDVDLDDMVNIGTITEKMKTFLTLASRANCSALIGGFPGTGKTTFLRAWMAAVPWDEKIVTIETERELYLNKGARHAQVQDLQYMPAMFSGTDVTASYSLSDAFYESLRSSAQRILYGEMRGPESGWAMKAMQAGRGSISTIHARSADDAIHRFADMLMSEYGLAADTVPLRQILRSIDIIIYLDFIENSDGTRTRIVSEIAEVRANDRLEPMASKLFQWDWDKGIYTEPEKPSEDKLRPMLERASRTSGIPWEAR</sequence>
<dbReference type="InterPro" id="IPR027417">
    <property type="entry name" value="P-loop_NTPase"/>
</dbReference>
<evidence type="ECO:0000313" key="5">
    <source>
        <dbReference type="Proteomes" id="UP000325827"/>
    </source>
</evidence>
<organism evidence="4 5">
    <name type="scientific">Microbacterium rhizomatis</name>
    <dbReference type="NCBI Taxonomy" id="1631477"/>
    <lineage>
        <taxon>Bacteria</taxon>
        <taxon>Bacillati</taxon>
        <taxon>Actinomycetota</taxon>
        <taxon>Actinomycetes</taxon>
        <taxon>Micrococcales</taxon>
        <taxon>Microbacteriaceae</taxon>
        <taxon>Microbacterium</taxon>
    </lineage>
</organism>
<dbReference type="InterPro" id="IPR001482">
    <property type="entry name" value="T2SS/T4SS_dom"/>
</dbReference>
<gene>
    <name evidence="4" type="ORF">F6B43_16575</name>
</gene>
<name>A0A5J5IXL2_9MICO</name>
<dbReference type="Gene3D" id="3.30.450.380">
    <property type="match status" value="1"/>
</dbReference>
<dbReference type="PANTHER" id="PTHR30486:SF6">
    <property type="entry name" value="TYPE IV PILUS RETRACTATION ATPASE PILT"/>
    <property type="match status" value="1"/>
</dbReference>
<dbReference type="EMBL" id="VYSA01000004">
    <property type="protein sequence ID" value="KAA9105974.1"/>
    <property type="molecule type" value="Genomic_DNA"/>
</dbReference>
<dbReference type="SUPFAM" id="SSF52540">
    <property type="entry name" value="P-loop containing nucleoside triphosphate hydrolases"/>
    <property type="match status" value="1"/>
</dbReference>